<accession>A0A2A4FZW3</accession>
<keyword evidence="2" id="KW-1185">Reference proteome</keyword>
<name>A0A2A4FZW3_9SPHN</name>
<comment type="caution">
    <text evidence="1">The sequence shown here is derived from an EMBL/GenBank/DDBJ whole genome shotgun (WGS) entry which is preliminary data.</text>
</comment>
<dbReference type="EMBL" id="NWUF01000004">
    <property type="protein sequence ID" value="PCE43291.1"/>
    <property type="molecule type" value="Genomic_DNA"/>
</dbReference>
<evidence type="ECO:0000313" key="2">
    <source>
        <dbReference type="Proteomes" id="UP000218934"/>
    </source>
</evidence>
<dbReference type="AlphaFoldDB" id="A0A2A4FZW3"/>
<dbReference type="Proteomes" id="UP000218934">
    <property type="component" value="Unassembled WGS sequence"/>
</dbReference>
<sequence length="96" mass="10180">MGTQFLPAAGCGRVATREREAGLSQPIFRRIFIHPRRVGPRHEPEVQRAIAAAQAAANGHGPGSPGHEGEQLQPTIVRIHMLGVAGIPAGSRPTLH</sequence>
<organism evidence="1 2">
    <name type="scientific">Rhizorhabdus dicambivorans</name>
    <dbReference type="NCBI Taxonomy" id="1850238"/>
    <lineage>
        <taxon>Bacteria</taxon>
        <taxon>Pseudomonadati</taxon>
        <taxon>Pseudomonadota</taxon>
        <taxon>Alphaproteobacteria</taxon>
        <taxon>Sphingomonadales</taxon>
        <taxon>Sphingomonadaceae</taxon>
        <taxon>Rhizorhabdus</taxon>
    </lineage>
</organism>
<reference evidence="1 2" key="1">
    <citation type="submission" date="2017-09" db="EMBL/GenBank/DDBJ databases">
        <title>The Catabolism of 3,6-Dichlorosalicylic acid is Initiated by the Cytochrome P450 Monooxygenase DsmABC in Rhizorhabdus dicambivorans Ndbn-20.</title>
        <authorList>
            <person name="Na L."/>
        </authorList>
    </citation>
    <scope>NUCLEOTIDE SEQUENCE [LARGE SCALE GENOMIC DNA]</scope>
    <source>
        <strain evidence="1 2">Ndbn-20m</strain>
    </source>
</reference>
<evidence type="ECO:0000313" key="1">
    <source>
        <dbReference type="EMBL" id="PCE43291.1"/>
    </source>
</evidence>
<proteinExistence type="predicted"/>
<protein>
    <submittedName>
        <fullName evidence="1">Uncharacterized protein</fullName>
    </submittedName>
</protein>
<gene>
    <name evidence="1" type="ORF">COO09_05840</name>
</gene>